<dbReference type="InterPro" id="IPR011701">
    <property type="entry name" value="MFS"/>
</dbReference>
<feature type="transmembrane region" description="Helical" evidence="7">
    <location>
        <begin position="372"/>
        <end position="391"/>
    </location>
</feature>
<protein>
    <submittedName>
        <fullName evidence="9">MFS transporter</fullName>
    </submittedName>
</protein>
<proteinExistence type="predicted"/>
<evidence type="ECO:0000256" key="5">
    <source>
        <dbReference type="ARBA" id="ARBA00022989"/>
    </source>
</evidence>
<dbReference type="Gene3D" id="1.20.1250.20">
    <property type="entry name" value="MFS general substrate transporter like domains"/>
    <property type="match status" value="1"/>
</dbReference>
<gene>
    <name evidence="9" type="ORF">FB474_1416</name>
</gene>
<keyword evidence="2" id="KW-0813">Transport</keyword>
<evidence type="ECO:0000256" key="1">
    <source>
        <dbReference type="ARBA" id="ARBA00004651"/>
    </source>
</evidence>
<dbReference type="InterPro" id="IPR020846">
    <property type="entry name" value="MFS_dom"/>
</dbReference>
<dbReference type="Gene3D" id="1.20.1720.10">
    <property type="entry name" value="Multidrug resistance protein D"/>
    <property type="match status" value="1"/>
</dbReference>
<sequence>MTTGGGAHADHGGMTSAAARPAVAAAGSVVLPLALAQFVCSYAGSNMNVAITTIADDIGTTVVGMQTTITLFTLTMASLMIPGSKLTDIWGRKVCFMWGLAIYGTGALLASLAQGLPLMIFGYSLLEGVGSALLIPPIYILVTVLFTDTKTRAKYFGMISGAAGLGAAAGPLIGGLITSAISWRASFILQVLIVAVVAILARKIDDPPRVGAAPHFDLGGAVLSAAGLFFVVYGILQSSTYGWFSSRQDFTIGSTVIIPKGGISPVWLFIAIGAIFLAWFFLHIRSTEKKGHDPLVAIRLFHNKTSNLGLVTQNIQWLTMQGSFFVISVFMQDVRHYSAVQTGLMLTPTTIGVLLLAAAAERLAKRRSQRFLIRRGFAATVIGLLLVLAFGRADSSVWSFVPGLFIVGAGIGVMLTSSVNVVQSAFPEKDQGDISGVSRSVSNLGSSLGVALAGSVLAAEVLPGNRDFALSLIIMIVIAAIGFVTAILIPKGHATAAPAESAQPATP</sequence>
<evidence type="ECO:0000256" key="2">
    <source>
        <dbReference type="ARBA" id="ARBA00022448"/>
    </source>
</evidence>
<feature type="transmembrane region" description="Helical" evidence="7">
    <location>
        <begin position="337"/>
        <end position="360"/>
    </location>
</feature>
<feature type="transmembrane region" description="Helical" evidence="7">
    <location>
        <begin position="155"/>
        <end position="177"/>
    </location>
</feature>
<feature type="transmembrane region" description="Helical" evidence="7">
    <location>
        <begin position="468"/>
        <end position="489"/>
    </location>
</feature>
<feature type="transmembrane region" description="Helical" evidence="7">
    <location>
        <begin position="264"/>
        <end position="282"/>
    </location>
</feature>
<evidence type="ECO:0000256" key="4">
    <source>
        <dbReference type="ARBA" id="ARBA00022692"/>
    </source>
</evidence>
<keyword evidence="3" id="KW-1003">Cell membrane</keyword>
<dbReference type="PROSITE" id="PS50850">
    <property type="entry name" value="MFS"/>
    <property type="match status" value="1"/>
</dbReference>
<evidence type="ECO:0000313" key="10">
    <source>
        <dbReference type="Proteomes" id="UP000319514"/>
    </source>
</evidence>
<evidence type="ECO:0000256" key="3">
    <source>
        <dbReference type="ARBA" id="ARBA00022475"/>
    </source>
</evidence>
<dbReference type="InterPro" id="IPR036259">
    <property type="entry name" value="MFS_trans_sf"/>
</dbReference>
<feature type="transmembrane region" description="Helical" evidence="7">
    <location>
        <begin position="183"/>
        <end position="201"/>
    </location>
</feature>
<dbReference type="CDD" id="cd17321">
    <property type="entry name" value="MFS_MMR_MDR_like"/>
    <property type="match status" value="1"/>
</dbReference>
<feature type="transmembrane region" description="Helical" evidence="7">
    <location>
        <begin position="397"/>
        <end position="422"/>
    </location>
</feature>
<keyword evidence="6 7" id="KW-0472">Membrane</keyword>
<dbReference type="PRINTS" id="PR01036">
    <property type="entry name" value="TCRTETB"/>
</dbReference>
<comment type="caution">
    <text evidence="9">The sequence shown here is derived from an EMBL/GenBank/DDBJ whole genome shotgun (WGS) entry which is preliminary data.</text>
</comment>
<evidence type="ECO:0000259" key="8">
    <source>
        <dbReference type="PROSITE" id="PS50850"/>
    </source>
</evidence>
<dbReference type="SUPFAM" id="SSF103473">
    <property type="entry name" value="MFS general substrate transporter"/>
    <property type="match status" value="1"/>
</dbReference>
<evidence type="ECO:0000313" key="9">
    <source>
        <dbReference type="EMBL" id="TQL60040.1"/>
    </source>
</evidence>
<comment type="subcellular location">
    <subcellularLocation>
        <location evidence="1">Cell membrane</location>
        <topology evidence="1">Multi-pass membrane protein</topology>
    </subcellularLocation>
</comment>
<organism evidence="9 10">
    <name type="scientific">Oryzihumus leptocrescens</name>
    <dbReference type="NCBI Taxonomy" id="297536"/>
    <lineage>
        <taxon>Bacteria</taxon>
        <taxon>Bacillati</taxon>
        <taxon>Actinomycetota</taxon>
        <taxon>Actinomycetes</taxon>
        <taxon>Micrococcales</taxon>
        <taxon>Intrasporangiaceae</taxon>
        <taxon>Oryzihumus</taxon>
    </lineage>
</organism>
<feature type="transmembrane region" description="Helical" evidence="7">
    <location>
        <begin position="222"/>
        <end position="244"/>
    </location>
</feature>
<dbReference type="Proteomes" id="UP000319514">
    <property type="component" value="Unassembled WGS sequence"/>
</dbReference>
<dbReference type="Pfam" id="PF07690">
    <property type="entry name" value="MFS_1"/>
    <property type="match status" value="1"/>
</dbReference>
<dbReference type="PANTHER" id="PTHR42718:SF46">
    <property type="entry name" value="BLR6921 PROTEIN"/>
    <property type="match status" value="1"/>
</dbReference>
<reference evidence="9 10" key="1">
    <citation type="submission" date="2019-06" db="EMBL/GenBank/DDBJ databases">
        <title>Sequencing the genomes of 1000 actinobacteria strains.</title>
        <authorList>
            <person name="Klenk H.-P."/>
        </authorList>
    </citation>
    <scope>NUCLEOTIDE SEQUENCE [LARGE SCALE GENOMIC DNA]</scope>
    <source>
        <strain evidence="9 10">DSM 18082</strain>
    </source>
</reference>
<accession>A0A542ZIQ4</accession>
<feature type="transmembrane region" description="Helical" evidence="7">
    <location>
        <begin position="64"/>
        <end position="82"/>
    </location>
</feature>
<name>A0A542ZIQ4_9MICO</name>
<keyword evidence="5 7" id="KW-1133">Transmembrane helix</keyword>
<feature type="transmembrane region" description="Helical" evidence="7">
    <location>
        <begin position="94"/>
        <end position="114"/>
    </location>
</feature>
<feature type="transmembrane region" description="Helical" evidence="7">
    <location>
        <begin position="22"/>
        <end position="44"/>
    </location>
</feature>
<keyword evidence="4 7" id="KW-0812">Transmembrane</keyword>
<dbReference type="AlphaFoldDB" id="A0A542ZIQ4"/>
<feature type="transmembrane region" description="Helical" evidence="7">
    <location>
        <begin position="308"/>
        <end position="331"/>
    </location>
</feature>
<feature type="domain" description="Major facilitator superfamily (MFS) profile" evidence="8">
    <location>
        <begin position="29"/>
        <end position="494"/>
    </location>
</feature>
<feature type="transmembrane region" description="Helical" evidence="7">
    <location>
        <begin position="120"/>
        <end position="146"/>
    </location>
</feature>
<dbReference type="EMBL" id="VFOQ01000001">
    <property type="protein sequence ID" value="TQL60040.1"/>
    <property type="molecule type" value="Genomic_DNA"/>
</dbReference>
<dbReference type="GO" id="GO:0022857">
    <property type="term" value="F:transmembrane transporter activity"/>
    <property type="evidence" value="ECO:0007669"/>
    <property type="project" value="InterPro"/>
</dbReference>
<dbReference type="GO" id="GO:0005886">
    <property type="term" value="C:plasma membrane"/>
    <property type="evidence" value="ECO:0007669"/>
    <property type="project" value="UniProtKB-SubCell"/>
</dbReference>
<evidence type="ECO:0000256" key="7">
    <source>
        <dbReference type="SAM" id="Phobius"/>
    </source>
</evidence>
<keyword evidence="10" id="KW-1185">Reference proteome</keyword>
<evidence type="ECO:0000256" key="6">
    <source>
        <dbReference type="ARBA" id="ARBA00023136"/>
    </source>
</evidence>
<dbReference type="PANTHER" id="PTHR42718">
    <property type="entry name" value="MAJOR FACILITATOR SUPERFAMILY MULTIDRUG TRANSPORTER MFSC"/>
    <property type="match status" value="1"/>
</dbReference>